<evidence type="ECO:0000313" key="3">
    <source>
        <dbReference type="Proteomes" id="UP000318521"/>
    </source>
</evidence>
<reference evidence="2 3" key="1">
    <citation type="submission" date="2019-07" db="EMBL/GenBank/DDBJ databases">
        <authorList>
            <person name="Park Y.J."/>
            <person name="Jeong S.E."/>
            <person name="Jung H.S."/>
        </authorList>
    </citation>
    <scope>NUCLEOTIDE SEQUENCE [LARGE SCALE GENOMIC DNA]</scope>
    <source>
        <strain evidence="3">P16(2019)</strain>
    </source>
</reference>
<dbReference type="OrthoDB" id="2134890at2"/>
<dbReference type="AlphaFoldDB" id="A0A553ZWT3"/>
<keyword evidence="3" id="KW-1185">Reference proteome</keyword>
<keyword evidence="1" id="KW-0812">Transmembrane</keyword>
<dbReference type="InterPro" id="IPR018730">
    <property type="entry name" value="DUF2273"/>
</dbReference>
<keyword evidence="1" id="KW-1133">Transmembrane helix</keyword>
<sequence>MNQELFMRYRGRILGLLIAIVFSILFLTIGFGYTLAVGIFVLIGYLIGKWVDGDLNVGAYIDALFSKRD</sequence>
<dbReference type="RefSeq" id="WP_143849232.1">
    <property type="nucleotide sequence ID" value="NZ_VLXZ01000008.1"/>
</dbReference>
<keyword evidence="1" id="KW-0472">Membrane</keyword>
<dbReference type="Pfam" id="PF10031">
    <property type="entry name" value="DUF2273"/>
    <property type="match status" value="1"/>
</dbReference>
<evidence type="ECO:0000313" key="2">
    <source>
        <dbReference type="EMBL" id="TSB45892.1"/>
    </source>
</evidence>
<protein>
    <submittedName>
        <fullName evidence="2">DUF2273 domain-containing protein</fullName>
    </submittedName>
</protein>
<dbReference type="EMBL" id="VLXZ01000008">
    <property type="protein sequence ID" value="TSB45892.1"/>
    <property type="molecule type" value="Genomic_DNA"/>
</dbReference>
<name>A0A553ZWT3_9BACI</name>
<comment type="caution">
    <text evidence="2">The sequence shown here is derived from an EMBL/GenBank/DDBJ whole genome shotgun (WGS) entry which is preliminary data.</text>
</comment>
<evidence type="ECO:0000256" key="1">
    <source>
        <dbReference type="SAM" id="Phobius"/>
    </source>
</evidence>
<gene>
    <name evidence="2" type="ORF">FN960_13325</name>
</gene>
<dbReference type="Proteomes" id="UP000318521">
    <property type="component" value="Unassembled WGS sequence"/>
</dbReference>
<accession>A0A553ZWT3</accession>
<proteinExistence type="predicted"/>
<organism evidence="2 3">
    <name type="scientific">Alkalicoccobacillus porphyridii</name>
    <dbReference type="NCBI Taxonomy" id="2597270"/>
    <lineage>
        <taxon>Bacteria</taxon>
        <taxon>Bacillati</taxon>
        <taxon>Bacillota</taxon>
        <taxon>Bacilli</taxon>
        <taxon>Bacillales</taxon>
        <taxon>Bacillaceae</taxon>
        <taxon>Alkalicoccobacillus</taxon>
    </lineage>
</organism>
<feature type="transmembrane region" description="Helical" evidence="1">
    <location>
        <begin position="14"/>
        <end position="47"/>
    </location>
</feature>